<gene>
    <name evidence="1" type="ORF">NPIL_651121</name>
</gene>
<proteinExistence type="predicted"/>
<evidence type="ECO:0000313" key="1">
    <source>
        <dbReference type="EMBL" id="GFT68402.1"/>
    </source>
</evidence>
<dbReference type="EMBL" id="BMAW01069318">
    <property type="protein sequence ID" value="GFT68402.1"/>
    <property type="molecule type" value="Genomic_DNA"/>
</dbReference>
<dbReference type="AlphaFoldDB" id="A0A8X6TXR1"/>
<protein>
    <submittedName>
        <fullName evidence="1">Uncharacterized protein</fullName>
    </submittedName>
</protein>
<dbReference type="Proteomes" id="UP000887013">
    <property type="component" value="Unassembled WGS sequence"/>
</dbReference>
<comment type="caution">
    <text evidence="1">The sequence shown here is derived from an EMBL/GenBank/DDBJ whole genome shotgun (WGS) entry which is preliminary data.</text>
</comment>
<sequence length="30" mass="3558">LASLCNHQLVSDLEISFFCKNYWLMVEIKI</sequence>
<organism evidence="1 2">
    <name type="scientific">Nephila pilipes</name>
    <name type="common">Giant wood spider</name>
    <name type="synonym">Nephila maculata</name>
    <dbReference type="NCBI Taxonomy" id="299642"/>
    <lineage>
        <taxon>Eukaryota</taxon>
        <taxon>Metazoa</taxon>
        <taxon>Ecdysozoa</taxon>
        <taxon>Arthropoda</taxon>
        <taxon>Chelicerata</taxon>
        <taxon>Arachnida</taxon>
        <taxon>Araneae</taxon>
        <taxon>Araneomorphae</taxon>
        <taxon>Entelegynae</taxon>
        <taxon>Araneoidea</taxon>
        <taxon>Nephilidae</taxon>
        <taxon>Nephila</taxon>
    </lineage>
</organism>
<accession>A0A8X6TXR1</accession>
<reference evidence="1" key="1">
    <citation type="submission" date="2020-08" db="EMBL/GenBank/DDBJ databases">
        <title>Multicomponent nature underlies the extraordinary mechanical properties of spider dragline silk.</title>
        <authorList>
            <person name="Kono N."/>
            <person name="Nakamura H."/>
            <person name="Mori M."/>
            <person name="Yoshida Y."/>
            <person name="Ohtoshi R."/>
            <person name="Malay A.D."/>
            <person name="Moran D.A.P."/>
            <person name="Tomita M."/>
            <person name="Numata K."/>
            <person name="Arakawa K."/>
        </authorList>
    </citation>
    <scope>NUCLEOTIDE SEQUENCE</scope>
</reference>
<keyword evidence="2" id="KW-1185">Reference proteome</keyword>
<name>A0A8X6TXR1_NEPPI</name>
<feature type="non-terminal residue" evidence="1">
    <location>
        <position position="1"/>
    </location>
</feature>
<evidence type="ECO:0000313" key="2">
    <source>
        <dbReference type="Proteomes" id="UP000887013"/>
    </source>
</evidence>